<dbReference type="InterPro" id="IPR037185">
    <property type="entry name" value="EmrE-like"/>
</dbReference>
<accession>A0A8J3H0P3</accession>
<dbReference type="Proteomes" id="UP000626220">
    <property type="component" value="Unassembled WGS sequence"/>
</dbReference>
<dbReference type="AlphaFoldDB" id="A0A8J3H0P3"/>
<proteinExistence type="predicted"/>
<feature type="transmembrane region" description="Helical" evidence="1">
    <location>
        <begin position="84"/>
        <end position="101"/>
    </location>
</feature>
<gene>
    <name evidence="2" type="ORF">GCM10017056_34090</name>
</gene>
<name>A0A8J3H0P3_9RHOB</name>
<evidence type="ECO:0008006" key="4">
    <source>
        <dbReference type="Google" id="ProtNLM"/>
    </source>
</evidence>
<reference evidence="2" key="2">
    <citation type="submission" date="2020-09" db="EMBL/GenBank/DDBJ databases">
        <authorList>
            <person name="Sun Q."/>
            <person name="Kim S."/>
        </authorList>
    </citation>
    <scope>NUCLEOTIDE SEQUENCE</scope>
    <source>
        <strain evidence="2">KCTC 42650</strain>
    </source>
</reference>
<evidence type="ECO:0000256" key="1">
    <source>
        <dbReference type="SAM" id="Phobius"/>
    </source>
</evidence>
<dbReference type="SUPFAM" id="SSF103481">
    <property type="entry name" value="Multidrug resistance efflux transporter EmrE"/>
    <property type="match status" value="1"/>
</dbReference>
<dbReference type="EMBL" id="BNCJ01000011">
    <property type="protein sequence ID" value="GHF59862.1"/>
    <property type="molecule type" value="Genomic_DNA"/>
</dbReference>
<feature type="transmembrane region" description="Helical" evidence="1">
    <location>
        <begin position="58"/>
        <end position="78"/>
    </location>
</feature>
<evidence type="ECO:0000313" key="2">
    <source>
        <dbReference type="EMBL" id="GHF59862.1"/>
    </source>
</evidence>
<sequence length="102" mass="10289">MTSDLNPLTIPMLIALTAAGYALATSGVTPQSAALVALGLLAAVTAEILLLRNSDLSVIYLAIIALETLIVLALAAWLGEAITPQRIAGAGLVLSGMALVAH</sequence>
<keyword evidence="1" id="KW-0812">Transmembrane</keyword>
<feature type="transmembrane region" description="Helical" evidence="1">
    <location>
        <begin position="34"/>
        <end position="51"/>
    </location>
</feature>
<evidence type="ECO:0000313" key="3">
    <source>
        <dbReference type="Proteomes" id="UP000626220"/>
    </source>
</evidence>
<keyword evidence="3" id="KW-1185">Reference proteome</keyword>
<keyword evidence="1" id="KW-0472">Membrane</keyword>
<dbReference type="RefSeq" id="WP_189681316.1">
    <property type="nucleotide sequence ID" value="NZ_BNCJ01000011.1"/>
</dbReference>
<comment type="caution">
    <text evidence="2">The sequence shown here is derived from an EMBL/GenBank/DDBJ whole genome shotgun (WGS) entry which is preliminary data.</text>
</comment>
<reference evidence="2" key="1">
    <citation type="journal article" date="2014" name="Int. J. Syst. Evol. Microbiol.">
        <title>Complete genome sequence of Corynebacterium casei LMG S-19264T (=DSM 44701T), isolated from a smear-ripened cheese.</title>
        <authorList>
            <consortium name="US DOE Joint Genome Institute (JGI-PGF)"/>
            <person name="Walter F."/>
            <person name="Albersmeier A."/>
            <person name="Kalinowski J."/>
            <person name="Ruckert C."/>
        </authorList>
    </citation>
    <scope>NUCLEOTIDE SEQUENCE</scope>
    <source>
        <strain evidence="2">KCTC 42650</strain>
    </source>
</reference>
<protein>
    <recommendedName>
        <fullName evidence="4">5-aminolevulinate synthase</fullName>
    </recommendedName>
</protein>
<keyword evidence="1" id="KW-1133">Transmembrane helix</keyword>
<organism evidence="2 3">
    <name type="scientific">Seohaeicola zhoushanensis</name>
    <dbReference type="NCBI Taxonomy" id="1569283"/>
    <lineage>
        <taxon>Bacteria</taxon>
        <taxon>Pseudomonadati</taxon>
        <taxon>Pseudomonadota</taxon>
        <taxon>Alphaproteobacteria</taxon>
        <taxon>Rhodobacterales</taxon>
        <taxon>Roseobacteraceae</taxon>
        <taxon>Seohaeicola</taxon>
    </lineage>
</organism>